<evidence type="ECO:0000256" key="6">
    <source>
        <dbReference type="ARBA" id="ARBA00022729"/>
    </source>
</evidence>
<evidence type="ECO:0000256" key="8">
    <source>
        <dbReference type="ARBA" id="ARBA00023237"/>
    </source>
</evidence>
<dbReference type="InterPro" id="IPR025949">
    <property type="entry name" value="PapC-like_C"/>
</dbReference>
<dbReference type="InterPro" id="IPR043142">
    <property type="entry name" value="PapC-like_C_sf"/>
</dbReference>
<evidence type="ECO:0000256" key="3">
    <source>
        <dbReference type="ARBA" id="ARBA00022448"/>
    </source>
</evidence>
<evidence type="ECO:0000259" key="12">
    <source>
        <dbReference type="Pfam" id="PF13954"/>
    </source>
</evidence>
<evidence type="ECO:0000313" key="14">
    <source>
        <dbReference type="Proteomes" id="UP000078407"/>
    </source>
</evidence>
<keyword evidence="14" id="KW-1185">Reference proteome</keyword>
<keyword evidence="4" id="KW-1134">Transmembrane beta strand</keyword>
<dbReference type="Pfam" id="PF13953">
    <property type="entry name" value="PapC_C"/>
    <property type="match status" value="1"/>
</dbReference>
<keyword evidence="7 9" id="KW-0472">Membrane</keyword>
<organism evidence="13 14">
    <name type="scientific">Buttiauxella ferragutiae ATCC 51602</name>
    <dbReference type="NCBI Taxonomy" id="1354252"/>
    <lineage>
        <taxon>Bacteria</taxon>
        <taxon>Pseudomonadati</taxon>
        <taxon>Pseudomonadota</taxon>
        <taxon>Gammaproteobacteria</taxon>
        <taxon>Enterobacterales</taxon>
        <taxon>Enterobacteriaceae</taxon>
        <taxon>Buttiauxella</taxon>
    </lineage>
</organism>
<dbReference type="InterPro" id="IPR025885">
    <property type="entry name" value="PapC_N"/>
</dbReference>
<keyword evidence="5 9" id="KW-0812">Transmembrane</keyword>
<reference evidence="13 14" key="1">
    <citation type="submission" date="2016-04" db="EMBL/GenBank/DDBJ databases">
        <title>ATOL: Assembling a taxonomically balanced genome-scale reconstruction of the evolutionary history of the Enterobacteriaceae.</title>
        <authorList>
            <person name="Plunkett G.III."/>
            <person name="Neeno-Eckwall E.C."/>
            <person name="Glasner J.D."/>
            <person name="Perna N.T."/>
        </authorList>
    </citation>
    <scope>NUCLEOTIDE SEQUENCE [LARGE SCALE GENOMIC DNA]</scope>
    <source>
        <strain evidence="13 14">ATCC 51602</strain>
    </source>
</reference>
<dbReference type="Gene3D" id="2.60.40.3110">
    <property type="match status" value="1"/>
</dbReference>
<dbReference type="PANTHER" id="PTHR30451">
    <property type="entry name" value="OUTER MEMBRANE USHER PROTEIN"/>
    <property type="match status" value="1"/>
</dbReference>
<dbReference type="Pfam" id="PF00577">
    <property type="entry name" value="Usher"/>
    <property type="match status" value="1"/>
</dbReference>
<keyword evidence="6 10" id="KW-0732">Signal</keyword>
<keyword evidence="9" id="KW-1029">Fimbrium biogenesis</keyword>
<dbReference type="Gene3D" id="3.10.20.410">
    <property type="match status" value="1"/>
</dbReference>
<evidence type="ECO:0000256" key="9">
    <source>
        <dbReference type="RuleBase" id="RU003884"/>
    </source>
</evidence>
<feature type="signal peptide" evidence="10">
    <location>
        <begin position="1"/>
        <end position="30"/>
    </location>
</feature>
<proteinExistence type="inferred from homology"/>
<dbReference type="Proteomes" id="UP000078407">
    <property type="component" value="Unassembled WGS sequence"/>
</dbReference>
<comment type="caution">
    <text evidence="13">The sequence shown here is derived from an EMBL/GenBank/DDBJ whole genome shotgun (WGS) entry which is preliminary data.</text>
</comment>
<dbReference type="InterPro" id="IPR000015">
    <property type="entry name" value="Fimb_usher"/>
</dbReference>
<dbReference type="EMBL" id="LXEQ01000047">
    <property type="protein sequence ID" value="OAT26405.1"/>
    <property type="molecule type" value="Genomic_DNA"/>
</dbReference>
<feature type="domain" description="PapC N-terminal" evidence="12">
    <location>
        <begin position="32"/>
        <end position="187"/>
    </location>
</feature>
<evidence type="ECO:0000256" key="5">
    <source>
        <dbReference type="ARBA" id="ARBA00022692"/>
    </source>
</evidence>
<protein>
    <submittedName>
        <fullName evidence="13">PapC family outer membrane usher protein</fullName>
    </submittedName>
</protein>
<accession>A0ABX2W686</accession>
<dbReference type="PROSITE" id="PS01151">
    <property type="entry name" value="FIMBRIAL_USHER"/>
    <property type="match status" value="1"/>
</dbReference>
<dbReference type="Gene3D" id="2.60.40.2610">
    <property type="entry name" value="Outer membrane usher protein FimD, plug domain"/>
    <property type="match status" value="1"/>
</dbReference>
<dbReference type="Pfam" id="PF13954">
    <property type="entry name" value="PapC_N"/>
    <property type="match status" value="1"/>
</dbReference>
<evidence type="ECO:0000256" key="1">
    <source>
        <dbReference type="ARBA" id="ARBA00004571"/>
    </source>
</evidence>
<keyword evidence="3 9" id="KW-0813">Transport</keyword>
<dbReference type="PANTHER" id="PTHR30451:SF10">
    <property type="entry name" value="OUTER MEMBRANE USHER PROTEIN YFCU-RELATED"/>
    <property type="match status" value="1"/>
</dbReference>
<evidence type="ECO:0000256" key="10">
    <source>
        <dbReference type="SAM" id="SignalP"/>
    </source>
</evidence>
<name>A0ABX2W686_9ENTR</name>
<feature type="domain" description="PapC-like C-terminal" evidence="11">
    <location>
        <begin position="770"/>
        <end position="825"/>
    </location>
</feature>
<feature type="chain" id="PRO_5046207616" evidence="10">
    <location>
        <begin position="31"/>
        <end position="845"/>
    </location>
</feature>
<dbReference type="InterPro" id="IPR037224">
    <property type="entry name" value="PapC_N_sf"/>
</dbReference>
<keyword evidence="8 9" id="KW-0998">Cell outer membrane</keyword>
<comment type="similarity">
    <text evidence="2 9">Belongs to the fimbrial export usher family.</text>
</comment>
<evidence type="ECO:0000259" key="11">
    <source>
        <dbReference type="Pfam" id="PF13953"/>
    </source>
</evidence>
<sequence>MLTNRKLTAYLSCCPIAPVLLMLTIRDAEAVEFNTDVLDASDRQNINVSRFSQAGYVMPGQYQLQVVINGQSMSSSTLPVTFAELKKTVEEGDKKSLPQACLTREIVAQMGLTETSQGKLLWIPFGETECADFSQLPGVEIQADLSDGTLLINMPQAWLEYSDATWLPPSRWDNGIPGLMLDYNLNATVTQPQEREESRNFSFNGTTGANFGPWRLRADYQGNITQVDGESDDNQFDWNRVYLYRAIPKLQANLTLGENYISSDIFSAWNYTGVSLESDDRMLPPKLRGYAPQVSGVAETNARVVISQQGRILYDATVPAGPFTIQDLDSSIRGRLDVEVIEQNGQKKTFQVDTAYVPYLTRPGQVRYKLISGKSRTNGHDLEGPFFVSGEASWGINNSWSLYGGGIISGNDYNALAIGLGRDMNALGTLSTDLTQSIANFDDEHGTMKGKSWRMSYSKRFDEANADINFAGYRFSENDYMSMQQYLDARYRDDFTGREKQLYTATLNKSLGENGRTSVGLQLSHQTYWDDTKQSNYYTLSINHYMDIGDFRGISMSLSASRSRYYDEDNDSLYFRISIPTGGGGTASYNLNTTEGRVSQTAGYSNSLNKGLDNYSINAGVNTGGGESTDGQFNGYYSHTGTRANLSTNLAWVSNDYTSLGLNLSGGATLTAKGAALHAGGTNGGTRLLVDTEGVAGVPVNGGRVTTNRWGTGVVTGMSSYYRNTTSIDLNKLPEDMEATRSVVESVLTEGAIGYREFGVLKGAKLFAVVKRKDGTVPPFGASVTNTKGTEVGMVSDEGLVWLSGVALGETLQVGWDGQQQCSIALPETVPPEQQLLLPCQNEKA</sequence>
<comment type="subcellular location">
    <subcellularLocation>
        <location evidence="1 9">Cell outer membrane</location>
        <topology evidence="1 9">Multi-pass membrane protein</topology>
    </subcellularLocation>
</comment>
<evidence type="ECO:0000256" key="2">
    <source>
        <dbReference type="ARBA" id="ARBA00008064"/>
    </source>
</evidence>
<evidence type="ECO:0000256" key="7">
    <source>
        <dbReference type="ARBA" id="ARBA00023136"/>
    </source>
</evidence>
<evidence type="ECO:0000256" key="4">
    <source>
        <dbReference type="ARBA" id="ARBA00022452"/>
    </source>
</evidence>
<dbReference type="Gene3D" id="2.60.40.2070">
    <property type="match status" value="1"/>
</dbReference>
<dbReference type="InterPro" id="IPR018030">
    <property type="entry name" value="Fimbrial_membr_usher_CS"/>
</dbReference>
<evidence type="ECO:0000313" key="13">
    <source>
        <dbReference type="EMBL" id="OAT26405.1"/>
    </source>
</evidence>
<dbReference type="InterPro" id="IPR042186">
    <property type="entry name" value="FimD_plug_dom"/>
</dbReference>
<dbReference type="SUPFAM" id="SSF141729">
    <property type="entry name" value="FimD N-terminal domain-like"/>
    <property type="match status" value="1"/>
</dbReference>
<gene>
    <name evidence="13" type="ORF">M976_03125</name>
</gene>